<name>A0A2S8BM37_9MYCO</name>
<gene>
    <name evidence="1" type="ORF">C1Y40_02104</name>
</gene>
<protein>
    <submittedName>
        <fullName evidence="1">Uncharacterized protein</fullName>
    </submittedName>
</protein>
<comment type="caution">
    <text evidence="1">The sequence shown here is derived from an EMBL/GenBank/DDBJ whole genome shotgun (WGS) entry which is preliminary data.</text>
</comment>
<dbReference type="EMBL" id="PPEA01000299">
    <property type="protein sequence ID" value="PQM47693.1"/>
    <property type="molecule type" value="Genomic_DNA"/>
</dbReference>
<organism evidence="1 2">
    <name type="scientific">Mycobacterium talmoniae</name>
    <dbReference type="NCBI Taxonomy" id="1858794"/>
    <lineage>
        <taxon>Bacteria</taxon>
        <taxon>Bacillati</taxon>
        <taxon>Actinomycetota</taxon>
        <taxon>Actinomycetes</taxon>
        <taxon>Mycobacteriales</taxon>
        <taxon>Mycobacteriaceae</taxon>
        <taxon>Mycobacterium</taxon>
    </lineage>
</organism>
<evidence type="ECO:0000313" key="2">
    <source>
        <dbReference type="Proteomes" id="UP000238296"/>
    </source>
</evidence>
<accession>A0A2S8BM37</accession>
<dbReference type="AlphaFoldDB" id="A0A2S8BM37"/>
<sequence length="31" mass="3383">MMPIACITSSEAMNPPVLTMPWAVPRLVRGL</sequence>
<reference evidence="1 2" key="1">
    <citation type="journal article" date="2017" name="Int. J. Syst. Evol. Microbiol.">
        <title>Mycobacterium talmoniae sp. nov., a slowly growing mycobacterium isolated from human respiratory samples.</title>
        <authorList>
            <person name="Davidson R.M."/>
            <person name="DeGroote M.A."/>
            <person name="Marola J.L."/>
            <person name="Buss S."/>
            <person name="Jones V."/>
            <person name="McNeil M.R."/>
            <person name="Freifeld A.G."/>
            <person name="Elaine Epperson L."/>
            <person name="Hasan N.A."/>
            <person name="Jackson M."/>
            <person name="Iwen P.C."/>
            <person name="Salfinger M."/>
            <person name="Strong M."/>
        </authorList>
    </citation>
    <scope>NUCLEOTIDE SEQUENCE [LARGE SCALE GENOMIC DNA]</scope>
    <source>
        <strain evidence="1 2">ATCC BAA-2683</strain>
    </source>
</reference>
<proteinExistence type="predicted"/>
<dbReference type="Proteomes" id="UP000238296">
    <property type="component" value="Unassembled WGS sequence"/>
</dbReference>
<evidence type="ECO:0000313" key="1">
    <source>
        <dbReference type="EMBL" id="PQM47693.1"/>
    </source>
</evidence>